<protein>
    <recommendedName>
        <fullName evidence="4">ANTAR domain-containing protein</fullName>
    </recommendedName>
</protein>
<proteinExistence type="predicted"/>
<accession>A0A1J7CCT4</accession>
<dbReference type="PIRSF" id="PIRSF036625">
    <property type="entry name" value="GAF_ANTAR"/>
    <property type="match status" value="1"/>
</dbReference>
<dbReference type="GO" id="GO:0003723">
    <property type="term" value="F:RNA binding"/>
    <property type="evidence" value="ECO:0007669"/>
    <property type="project" value="InterPro"/>
</dbReference>
<evidence type="ECO:0000259" key="4">
    <source>
        <dbReference type="PROSITE" id="PS50921"/>
    </source>
</evidence>
<dbReference type="SUPFAM" id="SSF55781">
    <property type="entry name" value="GAF domain-like"/>
    <property type="match status" value="1"/>
</dbReference>
<comment type="caution">
    <text evidence="5">The sequence shown here is derived from an EMBL/GenBank/DDBJ whole genome shotgun (WGS) entry which is preliminary data.</text>
</comment>
<keyword evidence="6" id="KW-1185">Reference proteome</keyword>
<dbReference type="SMART" id="SM01012">
    <property type="entry name" value="ANTAR"/>
    <property type="match status" value="1"/>
</dbReference>
<dbReference type="Pfam" id="PF03861">
    <property type="entry name" value="ANTAR"/>
    <property type="match status" value="1"/>
</dbReference>
<dbReference type="InterPro" id="IPR029016">
    <property type="entry name" value="GAF-like_dom_sf"/>
</dbReference>
<dbReference type="Proteomes" id="UP000243342">
    <property type="component" value="Unassembled WGS sequence"/>
</dbReference>
<dbReference type="STRING" id="1428644.BIV57_00455"/>
<dbReference type="PROSITE" id="PS50921">
    <property type="entry name" value="ANTAR"/>
    <property type="match status" value="1"/>
</dbReference>
<keyword evidence="1" id="KW-0805">Transcription regulation</keyword>
<name>A0A1J7CCT4_9ACTN</name>
<gene>
    <name evidence="5" type="ORF">BIV57_00455</name>
</gene>
<dbReference type="SUPFAM" id="SSF52172">
    <property type="entry name" value="CheY-like"/>
    <property type="match status" value="1"/>
</dbReference>
<dbReference type="InterPro" id="IPR012074">
    <property type="entry name" value="GAF_ANTAR"/>
</dbReference>
<dbReference type="Gene3D" id="1.10.10.10">
    <property type="entry name" value="Winged helix-like DNA-binding domain superfamily/Winged helix DNA-binding domain"/>
    <property type="match status" value="1"/>
</dbReference>
<evidence type="ECO:0000313" key="5">
    <source>
        <dbReference type="EMBL" id="OIV39352.1"/>
    </source>
</evidence>
<dbReference type="EMBL" id="MLCF01000002">
    <property type="protein sequence ID" value="OIV39352.1"/>
    <property type="molecule type" value="Genomic_DNA"/>
</dbReference>
<sequence>MGAQPMPVHPAHQLTATALELAQPQPDPAAHLLQACLQICRVLGAAAACGLLAPHAARPAVTAGTTPHAHHLAKADLKTQRGPASDCLRAQHHQPAAHLDHPLARLRWPTWSRRAQEHGFTAATGLVLHHRGAGLGAITVLSAEPQPPDPVQRAAAELLAQAAAAGLHAQQQLHAALERCRQLEGALSSRVLIEQAKGIVAERLRITPDAAFLLLRGHARSRRQPLRELAHSIIAGTPFPASPA</sequence>
<evidence type="ECO:0000313" key="6">
    <source>
        <dbReference type="Proteomes" id="UP000243342"/>
    </source>
</evidence>
<evidence type="ECO:0000256" key="3">
    <source>
        <dbReference type="SAM" id="MobiDB-lite"/>
    </source>
</evidence>
<reference evidence="5 6" key="1">
    <citation type="submission" date="2016-10" db="EMBL/GenBank/DDBJ databases">
        <title>Genome sequence of Streptomyces gilvigriseus MUSC 26.</title>
        <authorList>
            <person name="Lee L.-H."/>
            <person name="Ser H.-L."/>
        </authorList>
    </citation>
    <scope>NUCLEOTIDE SEQUENCE [LARGE SCALE GENOMIC DNA]</scope>
    <source>
        <strain evidence="5 6">MUSC 26</strain>
    </source>
</reference>
<feature type="domain" description="ANTAR" evidence="4">
    <location>
        <begin position="173"/>
        <end position="234"/>
    </location>
</feature>
<organism evidence="5 6">
    <name type="scientific">Mangrovactinospora gilvigrisea</name>
    <dbReference type="NCBI Taxonomy" id="1428644"/>
    <lineage>
        <taxon>Bacteria</taxon>
        <taxon>Bacillati</taxon>
        <taxon>Actinomycetota</taxon>
        <taxon>Actinomycetes</taxon>
        <taxon>Kitasatosporales</taxon>
        <taxon>Streptomycetaceae</taxon>
        <taxon>Mangrovactinospora</taxon>
    </lineage>
</organism>
<evidence type="ECO:0000256" key="1">
    <source>
        <dbReference type="ARBA" id="ARBA00023015"/>
    </source>
</evidence>
<feature type="region of interest" description="Disordered" evidence="3">
    <location>
        <begin position="78"/>
        <end position="101"/>
    </location>
</feature>
<dbReference type="InterPro" id="IPR005561">
    <property type="entry name" value="ANTAR"/>
</dbReference>
<dbReference type="AlphaFoldDB" id="A0A1J7CCT4"/>
<dbReference type="Gene3D" id="3.30.450.40">
    <property type="match status" value="1"/>
</dbReference>
<dbReference type="InterPro" id="IPR011006">
    <property type="entry name" value="CheY-like_superfamily"/>
</dbReference>
<dbReference type="InterPro" id="IPR036388">
    <property type="entry name" value="WH-like_DNA-bd_sf"/>
</dbReference>
<evidence type="ECO:0000256" key="2">
    <source>
        <dbReference type="ARBA" id="ARBA00023163"/>
    </source>
</evidence>
<keyword evidence="2" id="KW-0804">Transcription</keyword>